<dbReference type="InterPro" id="IPR000719">
    <property type="entry name" value="Prot_kinase_dom"/>
</dbReference>
<protein>
    <recommendedName>
        <fullName evidence="2">Protein kinase domain-containing protein</fullName>
    </recommendedName>
</protein>
<evidence type="ECO:0000259" key="2">
    <source>
        <dbReference type="PROSITE" id="PS50011"/>
    </source>
</evidence>
<dbReference type="PANTHER" id="PTHR47976:SF63">
    <property type="entry name" value="TYROSINE KINASE FAMILY PROTEIN"/>
    <property type="match status" value="1"/>
</dbReference>
<gene>
    <name evidence="3" type="ORF">RHSIM_Rhsim06G0056100</name>
</gene>
<feature type="domain" description="Protein kinase" evidence="2">
    <location>
        <begin position="1"/>
        <end position="180"/>
    </location>
</feature>
<name>A0A834LMP9_RHOSS</name>
<evidence type="ECO:0000256" key="1">
    <source>
        <dbReference type="ARBA" id="ARBA00022729"/>
    </source>
</evidence>
<accession>A0A834LMP9</accession>
<dbReference type="Pfam" id="PF00069">
    <property type="entry name" value="Pkinase"/>
    <property type="match status" value="1"/>
</dbReference>
<dbReference type="GO" id="GO:0004672">
    <property type="term" value="F:protein kinase activity"/>
    <property type="evidence" value="ECO:0007669"/>
    <property type="project" value="InterPro"/>
</dbReference>
<reference evidence="3" key="1">
    <citation type="submission" date="2019-11" db="EMBL/GenBank/DDBJ databases">
        <authorList>
            <person name="Liu Y."/>
            <person name="Hou J."/>
            <person name="Li T.-Q."/>
            <person name="Guan C.-H."/>
            <person name="Wu X."/>
            <person name="Wu H.-Z."/>
            <person name="Ling F."/>
            <person name="Zhang R."/>
            <person name="Shi X.-G."/>
            <person name="Ren J.-P."/>
            <person name="Chen E.-F."/>
            <person name="Sun J.-M."/>
        </authorList>
    </citation>
    <scope>NUCLEOTIDE SEQUENCE</scope>
    <source>
        <strain evidence="3">Adult_tree_wgs_1</strain>
        <tissue evidence="3">Leaves</tissue>
    </source>
</reference>
<dbReference type="SUPFAM" id="SSF56112">
    <property type="entry name" value="Protein kinase-like (PK-like)"/>
    <property type="match status" value="1"/>
</dbReference>
<dbReference type="InterPro" id="IPR051343">
    <property type="entry name" value="G-type_lectin_kinases/EP1-like"/>
</dbReference>
<dbReference type="InterPro" id="IPR008266">
    <property type="entry name" value="Tyr_kinase_AS"/>
</dbReference>
<keyword evidence="1" id="KW-0732">Signal</keyword>
<dbReference type="OrthoDB" id="619632at2759"/>
<organism evidence="3 4">
    <name type="scientific">Rhododendron simsii</name>
    <name type="common">Sims's rhododendron</name>
    <dbReference type="NCBI Taxonomy" id="118357"/>
    <lineage>
        <taxon>Eukaryota</taxon>
        <taxon>Viridiplantae</taxon>
        <taxon>Streptophyta</taxon>
        <taxon>Embryophyta</taxon>
        <taxon>Tracheophyta</taxon>
        <taxon>Spermatophyta</taxon>
        <taxon>Magnoliopsida</taxon>
        <taxon>eudicotyledons</taxon>
        <taxon>Gunneridae</taxon>
        <taxon>Pentapetalae</taxon>
        <taxon>asterids</taxon>
        <taxon>Ericales</taxon>
        <taxon>Ericaceae</taxon>
        <taxon>Ericoideae</taxon>
        <taxon>Rhodoreae</taxon>
        <taxon>Rhododendron</taxon>
    </lineage>
</organism>
<dbReference type="GO" id="GO:0005524">
    <property type="term" value="F:ATP binding"/>
    <property type="evidence" value="ECO:0007669"/>
    <property type="project" value="InterPro"/>
</dbReference>
<dbReference type="Proteomes" id="UP000626092">
    <property type="component" value="Unassembled WGS sequence"/>
</dbReference>
<comment type="caution">
    <text evidence="3">The sequence shown here is derived from an EMBL/GenBank/DDBJ whole genome shotgun (WGS) entry which is preliminary data.</text>
</comment>
<dbReference type="PROSITE" id="PS50011">
    <property type="entry name" value="PROTEIN_KINASE_DOM"/>
    <property type="match status" value="1"/>
</dbReference>
<dbReference type="AlphaFoldDB" id="A0A834LMP9"/>
<evidence type="ECO:0000313" key="3">
    <source>
        <dbReference type="EMBL" id="KAF7140685.1"/>
    </source>
</evidence>
<sequence>MLSNPVSSNFLTLNSMATISIPKTTTPWKGVRKYAYKTVNATASFSRIAANLIFTVVIRSHGCLKDLDPRHLGFLSTKRLENLGKKSEEEVVGLCAKGLKEANQGEAKLLAEFMERESLAENLISGALDWVKRFDIAVGSVKGLAYLHEECLEWVLHCDVRPQNILLDSPKAVDFSLSKQ</sequence>
<dbReference type="Gene3D" id="1.10.510.10">
    <property type="entry name" value="Transferase(Phosphotransferase) domain 1"/>
    <property type="match status" value="1"/>
</dbReference>
<dbReference type="EMBL" id="WJXA01000006">
    <property type="protein sequence ID" value="KAF7140685.1"/>
    <property type="molecule type" value="Genomic_DNA"/>
</dbReference>
<dbReference type="PANTHER" id="PTHR47976">
    <property type="entry name" value="G-TYPE LECTIN S-RECEPTOR-LIKE SERINE/THREONINE-PROTEIN KINASE SD2-5"/>
    <property type="match status" value="1"/>
</dbReference>
<evidence type="ECO:0000313" key="4">
    <source>
        <dbReference type="Proteomes" id="UP000626092"/>
    </source>
</evidence>
<dbReference type="PROSITE" id="PS00109">
    <property type="entry name" value="PROTEIN_KINASE_TYR"/>
    <property type="match status" value="1"/>
</dbReference>
<dbReference type="InterPro" id="IPR011009">
    <property type="entry name" value="Kinase-like_dom_sf"/>
</dbReference>
<keyword evidence="4" id="KW-1185">Reference proteome</keyword>
<proteinExistence type="predicted"/>